<protein>
    <recommendedName>
        <fullName evidence="3">Solute-binding protein family 3/N-terminal domain-containing protein</fullName>
    </recommendedName>
</protein>
<name>A0A5P3XID0_PARBF</name>
<dbReference type="SUPFAM" id="SSF53850">
    <property type="entry name" value="Periplasmic binding protein-like II"/>
    <property type="match status" value="1"/>
</dbReference>
<dbReference type="EMBL" id="CP032452">
    <property type="protein sequence ID" value="QEZ70063.1"/>
    <property type="molecule type" value="Genomic_DNA"/>
</dbReference>
<reference evidence="1 2" key="1">
    <citation type="submission" date="2018-09" db="EMBL/GenBank/DDBJ databases">
        <title>A clostridial neurotoxin that targets Anopheles mosquitoes.</title>
        <authorList>
            <person name="Contreras E."/>
            <person name="Masuyer G."/>
            <person name="Qureshi N."/>
            <person name="Chawla S."/>
            <person name="Lim H.L."/>
            <person name="Chen J."/>
            <person name="Stenmark P."/>
            <person name="Gill S."/>
        </authorList>
    </citation>
    <scope>NUCLEOTIDE SEQUENCE [LARGE SCALE GENOMIC DNA]</scope>
    <source>
        <strain evidence="1 2">Cbm</strain>
    </source>
</reference>
<dbReference type="Proteomes" id="UP000326961">
    <property type="component" value="Chromosome"/>
</dbReference>
<evidence type="ECO:0000313" key="1">
    <source>
        <dbReference type="EMBL" id="QEZ70063.1"/>
    </source>
</evidence>
<gene>
    <name evidence="1" type="ORF">D4A35_14625</name>
</gene>
<evidence type="ECO:0008006" key="3">
    <source>
        <dbReference type="Google" id="ProtNLM"/>
    </source>
</evidence>
<sequence length="187" mass="21819">MQWALSSEQIDMAIICKEAAKKFVEYDKNFEIVDTVVQNSDVFLVKNENIKKVGVTQNRNYQIDLVKEYYESAKEVPFISGGLAYALESDKVDAIVIDSIKALSLNGKKFSTAINKDYDTYVMVVNKSFKQNKLYTQFIKLYNQSVKELNDENLFKKELEKYTDTEISKEVWGEFKKWNLKFLQIQK</sequence>
<evidence type="ECO:0000313" key="2">
    <source>
        <dbReference type="Proteomes" id="UP000326961"/>
    </source>
</evidence>
<dbReference type="NCBIfam" id="NF040727">
    <property type="entry name" value="SBP_SaoB_CU"/>
    <property type="match status" value="1"/>
</dbReference>
<proteinExistence type="predicted"/>
<accession>A0A5P3XID0</accession>
<organism evidence="1 2">
    <name type="scientific">Paraclostridium bifermentans</name>
    <name type="common">Clostridium bifermentans</name>
    <dbReference type="NCBI Taxonomy" id="1490"/>
    <lineage>
        <taxon>Bacteria</taxon>
        <taxon>Bacillati</taxon>
        <taxon>Bacillota</taxon>
        <taxon>Clostridia</taxon>
        <taxon>Peptostreptococcales</taxon>
        <taxon>Peptostreptococcaceae</taxon>
        <taxon>Paraclostridium</taxon>
    </lineage>
</organism>
<dbReference type="AlphaFoldDB" id="A0A5P3XID0"/>